<dbReference type="EMBL" id="VWXC01000015">
    <property type="protein sequence ID" value="NIG20777.1"/>
    <property type="molecule type" value="Genomic_DNA"/>
</dbReference>
<name>A0ABX0RUZ9_9GAMM</name>
<dbReference type="SUPFAM" id="SSF54909">
    <property type="entry name" value="Dimeric alpha+beta barrel"/>
    <property type="match status" value="1"/>
</dbReference>
<protein>
    <submittedName>
        <fullName evidence="2">Lrp/AsnC family transcriptional regulator</fullName>
    </submittedName>
</protein>
<evidence type="ECO:0000313" key="3">
    <source>
        <dbReference type="Proteomes" id="UP001515780"/>
    </source>
</evidence>
<comment type="caution">
    <text evidence="2">The sequence shown here is derived from an EMBL/GenBank/DDBJ whole genome shotgun (WGS) entry which is preliminary data.</text>
</comment>
<dbReference type="Pfam" id="PF01037">
    <property type="entry name" value="AsnC_trans_reg"/>
    <property type="match status" value="1"/>
</dbReference>
<sequence length="86" mass="9805">MQCHIGWLFPGQRARSSYQEIVDCYNASGGYDYLLKIIAPTISMFQDLMEDDIGIEKFASRIVLRQPYPQRGEPLNVIAHGVASWK</sequence>
<evidence type="ECO:0000313" key="2">
    <source>
        <dbReference type="EMBL" id="NIG20777.1"/>
    </source>
</evidence>
<keyword evidence="3" id="KW-1185">Reference proteome</keyword>
<accession>A0ABX0RUZ9</accession>
<dbReference type="InterPro" id="IPR011008">
    <property type="entry name" value="Dimeric_a/b-barrel"/>
</dbReference>
<gene>
    <name evidence="2" type="ORF">F3J37_19040</name>
</gene>
<organism evidence="2 3">
    <name type="scientific">Candidatus Pantoea communis</name>
    <dbReference type="NCBI Taxonomy" id="2608354"/>
    <lineage>
        <taxon>Bacteria</taxon>
        <taxon>Pseudomonadati</taxon>
        <taxon>Pseudomonadota</taxon>
        <taxon>Gammaproteobacteria</taxon>
        <taxon>Enterobacterales</taxon>
        <taxon>Erwiniaceae</taxon>
        <taxon>Pantoea</taxon>
    </lineage>
</organism>
<evidence type="ECO:0000259" key="1">
    <source>
        <dbReference type="Pfam" id="PF01037"/>
    </source>
</evidence>
<dbReference type="InterPro" id="IPR019887">
    <property type="entry name" value="Tscrpt_reg_AsnC/Lrp_C"/>
</dbReference>
<dbReference type="Proteomes" id="UP001515780">
    <property type="component" value="Unassembled WGS sequence"/>
</dbReference>
<proteinExistence type="predicted"/>
<feature type="domain" description="Transcription regulator AsnC/Lrp ligand binding" evidence="1">
    <location>
        <begin position="17"/>
        <end position="66"/>
    </location>
</feature>
<dbReference type="Gene3D" id="3.30.70.920">
    <property type="match status" value="1"/>
</dbReference>
<reference evidence="2 3" key="1">
    <citation type="journal article" date="2019" name="bioRxiv">
        <title>Bacteria contribute to plant secondary compound degradation in a generalist herbivore system.</title>
        <authorList>
            <person name="Francoeur C.B."/>
            <person name="Khadempour L."/>
            <person name="Moreira-Soto R.D."/>
            <person name="Gotting K."/>
            <person name="Book A.J."/>
            <person name="Pinto-Tomas A.A."/>
            <person name="Keefover-Ring K."/>
            <person name="Currie C.R."/>
        </authorList>
    </citation>
    <scope>NUCLEOTIDE SEQUENCE [LARGE SCALE GENOMIC DNA]</scope>
    <source>
        <strain evidence="2">Al-1710</strain>
    </source>
</reference>